<proteinExistence type="inferred from homology"/>
<evidence type="ECO:0000313" key="4">
    <source>
        <dbReference type="EMBL" id="OAL38402.1"/>
    </source>
</evidence>
<dbReference type="RefSeq" id="XP_022503414.1">
    <property type="nucleotide sequence ID" value="XM_022640765.1"/>
</dbReference>
<dbReference type="AlphaFoldDB" id="A0A178D9W3"/>
<dbReference type="GO" id="GO:0016491">
    <property type="term" value="F:oxidoreductase activity"/>
    <property type="evidence" value="ECO:0007669"/>
    <property type="project" value="UniProtKB-KW"/>
</dbReference>
<dbReference type="EMBL" id="LVCJ01000010">
    <property type="protein sequence ID" value="OAL38402.1"/>
    <property type="molecule type" value="Genomic_DNA"/>
</dbReference>
<gene>
    <name evidence="4" type="ORF">AYO20_02461</name>
</gene>
<name>A0A178D9W3_9EURO</name>
<dbReference type="PRINTS" id="PR00081">
    <property type="entry name" value="GDHRDH"/>
</dbReference>
<dbReference type="Gene3D" id="3.40.50.720">
    <property type="entry name" value="NAD(P)-binding Rossmann-like Domain"/>
    <property type="match status" value="1"/>
</dbReference>
<dbReference type="SUPFAM" id="SSF51735">
    <property type="entry name" value="NAD(P)-binding Rossmann-fold domains"/>
    <property type="match status" value="1"/>
</dbReference>
<comment type="similarity">
    <text evidence="1">Belongs to the short-chain dehydrogenases/reductases (SDR) family.</text>
</comment>
<dbReference type="OrthoDB" id="294295at2759"/>
<evidence type="ECO:0000313" key="5">
    <source>
        <dbReference type="Proteomes" id="UP000185904"/>
    </source>
</evidence>
<dbReference type="GeneID" id="34585884"/>
<dbReference type="InterPro" id="IPR036291">
    <property type="entry name" value="NAD(P)-bd_dom_sf"/>
</dbReference>
<evidence type="ECO:0000256" key="1">
    <source>
        <dbReference type="ARBA" id="ARBA00006484"/>
    </source>
</evidence>
<dbReference type="InterPro" id="IPR051122">
    <property type="entry name" value="SDR_DHRS6-like"/>
</dbReference>
<dbReference type="InterPro" id="IPR002347">
    <property type="entry name" value="SDR_fam"/>
</dbReference>
<evidence type="ECO:0000256" key="3">
    <source>
        <dbReference type="ARBA" id="ARBA00023002"/>
    </source>
</evidence>
<keyword evidence="2" id="KW-0521">NADP</keyword>
<dbReference type="Proteomes" id="UP000185904">
    <property type="component" value="Unassembled WGS sequence"/>
</dbReference>
<organism evidence="4 5">
    <name type="scientific">Fonsecaea nubica</name>
    <dbReference type="NCBI Taxonomy" id="856822"/>
    <lineage>
        <taxon>Eukaryota</taxon>
        <taxon>Fungi</taxon>
        <taxon>Dikarya</taxon>
        <taxon>Ascomycota</taxon>
        <taxon>Pezizomycotina</taxon>
        <taxon>Eurotiomycetes</taxon>
        <taxon>Chaetothyriomycetidae</taxon>
        <taxon>Chaetothyriales</taxon>
        <taxon>Herpotrichiellaceae</taxon>
        <taxon>Fonsecaea</taxon>
    </lineage>
</organism>
<protein>
    <submittedName>
        <fullName evidence="4">Uncharacterized protein</fullName>
    </submittedName>
</protein>
<dbReference type="InterPro" id="IPR057571">
    <property type="entry name" value="SDR_PhqE-like"/>
</dbReference>
<reference evidence="4 5" key="1">
    <citation type="submission" date="2016-03" db="EMBL/GenBank/DDBJ databases">
        <title>The draft genome sequence of Fonsecaea nubica causative agent of cutaneous subcutaneous infection in human host.</title>
        <authorList>
            <person name="Costa F."/>
            <person name="Sybren D.H."/>
            <person name="Raittz R.T."/>
            <person name="Weiss V.A."/>
            <person name="Leao A.C."/>
            <person name="Gomes R."/>
            <person name="De Souza E.M."/>
            <person name="Pedrosa F.O."/>
            <person name="Steffens M.B."/>
            <person name="Bombassaro A."/>
            <person name="Tadra-Sfeir M.Z."/>
            <person name="Moreno L.F."/>
            <person name="Najafzadeh M.J."/>
            <person name="Felipe M.S."/>
            <person name="Teixeira M."/>
            <person name="Sun J."/>
            <person name="Xi L."/>
            <person name="Castro M.A."/>
            <person name="Vicente V.A."/>
        </authorList>
    </citation>
    <scope>NUCLEOTIDE SEQUENCE [LARGE SCALE GENOMIC DNA]</scope>
    <source>
        <strain evidence="4 5">CBS 269.64</strain>
    </source>
</reference>
<comment type="caution">
    <text evidence="4">The sequence shown here is derived from an EMBL/GenBank/DDBJ whole genome shotgun (WGS) entry which is preliminary data.</text>
</comment>
<dbReference type="Pfam" id="PF23441">
    <property type="entry name" value="SDR"/>
    <property type="match status" value="1"/>
</dbReference>
<keyword evidence="5" id="KW-1185">Reference proteome</keyword>
<dbReference type="PANTHER" id="PTHR43477">
    <property type="entry name" value="DIHYDROANTICAPSIN 7-DEHYDROGENASE"/>
    <property type="match status" value="1"/>
</dbReference>
<evidence type="ECO:0000256" key="2">
    <source>
        <dbReference type="ARBA" id="ARBA00022857"/>
    </source>
</evidence>
<accession>A0A178D9W3</accession>
<sequence length="262" mass="27569">MSPNYIDKLRGKSLVIVGGTSGVGFAVAEASLEFVAKVVVVSRTQENVDKAVHRLKTSYPHAATNVRGNACDLSSEQAEKDLTNVFDFATDNGINLVDHVVSTAGGMPNPITLAEVTPNDLVAASKYHFIGDLILAKVAVKYLKQTYTSSITLTGGAGTYKPPRGWPMWAGVGGAKDALTRSLALELKRVRVNLVSLGAIRTELFDRAVAGAGEAVAEAAKKAFVLARLGEPGDVTETFLAIMRNNLVTGTVNIVDGGALLT</sequence>
<dbReference type="PANTHER" id="PTHR43477:SF1">
    <property type="entry name" value="DIHYDROANTICAPSIN 7-DEHYDROGENASE"/>
    <property type="match status" value="1"/>
</dbReference>
<keyword evidence="3" id="KW-0560">Oxidoreductase</keyword>
<dbReference type="CDD" id="cd05233">
    <property type="entry name" value="SDR_c"/>
    <property type="match status" value="1"/>
</dbReference>